<dbReference type="GO" id="GO:0031419">
    <property type="term" value="F:cobalamin binding"/>
    <property type="evidence" value="ECO:0007669"/>
    <property type="project" value="InterPro"/>
</dbReference>
<protein>
    <submittedName>
        <fullName evidence="6">Methyltransferase cognate corrinoid protein</fullName>
    </submittedName>
</protein>
<dbReference type="SUPFAM" id="SSF52242">
    <property type="entry name" value="Cobalamin (vitamin B12)-binding domain"/>
    <property type="match status" value="1"/>
</dbReference>
<comment type="similarity">
    <text evidence="1">Belongs to the methylamine corrinoid protein family.</text>
</comment>
<dbReference type="GO" id="GO:0008705">
    <property type="term" value="F:methionine synthase activity"/>
    <property type="evidence" value="ECO:0007669"/>
    <property type="project" value="TreeGrafter"/>
</dbReference>
<dbReference type="EMBL" id="BDGJ01000004">
    <property type="protein sequence ID" value="GAW91050.1"/>
    <property type="molecule type" value="Genomic_DNA"/>
</dbReference>
<keyword evidence="2" id="KW-0479">Metal-binding</keyword>
<keyword evidence="6" id="KW-0489">Methyltransferase</keyword>
<evidence type="ECO:0000259" key="5">
    <source>
        <dbReference type="PROSITE" id="PS51337"/>
    </source>
</evidence>
<dbReference type="PROSITE" id="PS51337">
    <property type="entry name" value="B12_BINDING_NTER"/>
    <property type="match status" value="1"/>
</dbReference>
<reference evidence="7" key="1">
    <citation type="journal article" date="2017" name="Appl. Environ. Microbiol.">
        <title>Genomic analysis of Calderihabitans maritimus KKC1, a thermophilic hydrogenogenic carboxydotrophic bacterium isolated from marine sediment.</title>
        <authorList>
            <person name="Omae K."/>
            <person name="Yoneda Y."/>
            <person name="Fukuyama Y."/>
            <person name="Yoshida T."/>
            <person name="Sako Y."/>
        </authorList>
    </citation>
    <scope>NUCLEOTIDE SEQUENCE [LARGE SCALE GENOMIC DNA]</scope>
    <source>
        <strain evidence="7">KKC1</strain>
    </source>
</reference>
<accession>A0A1Z5HP48</accession>
<dbReference type="AlphaFoldDB" id="A0A1Z5HP48"/>
<keyword evidence="6" id="KW-0808">Transferase</keyword>
<dbReference type="InterPro" id="IPR006158">
    <property type="entry name" value="Cobalamin-bd"/>
</dbReference>
<dbReference type="GO" id="GO:0032259">
    <property type="term" value="P:methylation"/>
    <property type="evidence" value="ECO:0007669"/>
    <property type="project" value="UniProtKB-KW"/>
</dbReference>
<dbReference type="GO" id="GO:0046872">
    <property type="term" value="F:metal ion binding"/>
    <property type="evidence" value="ECO:0007669"/>
    <property type="project" value="UniProtKB-KW"/>
</dbReference>
<evidence type="ECO:0000313" key="6">
    <source>
        <dbReference type="EMBL" id="GAW91050.1"/>
    </source>
</evidence>
<dbReference type="RefSeq" id="WP_192868015.1">
    <property type="nucleotide sequence ID" value="NZ_BDGJ01000004.1"/>
</dbReference>
<dbReference type="Gene3D" id="1.10.1240.10">
    <property type="entry name" value="Methionine synthase domain"/>
    <property type="match status" value="1"/>
</dbReference>
<dbReference type="InterPro" id="IPR036594">
    <property type="entry name" value="Meth_synthase_dom"/>
</dbReference>
<dbReference type="Pfam" id="PF02607">
    <property type="entry name" value="B12-binding_2"/>
    <property type="match status" value="1"/>
</dbReference>
<dbReference type="InterPro" id="IPR003759">
    <property type="entry name" value="Cbl-bd_cap"/>
</dbReference>
<evidence type="ECO:0000256" key="1">
    <source>
        <dbReference type="ARBA" id="ARBA00010854"/>
    </source>
</evidence>
<feature type="domain" description="B12-binding" evidence="4">
    <location>
        <begin position="96"/>
        <end position="225"/>
    </location>
</feature>
<dbReference type="InterPro" id="IPR036724">
    <property type="entry name" value="Cobalamin-bd_sf"/>
</dbReference>
<dbReference type="InterPro" id="IPR050554">
    <property type="entry name" value="Met_Synthase/Corrinoid"/>
</dbReference>
<dbReference type="PROSITE" id="PS51332">
    <property type="entry name" value="B12_BINDING"/>
    <property type="match status" value="1"/>
</dbReference>
<name>A0A1Z5HP48_9FIRM</name>
<keyword evidence="3" id="KW-0170">Cobalt</keyword>
<comment type="caution">
    <text evidence="6">The sequence shown here is derived from an EMBL/GenBank/DDBJ whole genome shotgun (WGS) entry which is preliminary data.</text>
</comment>
<organism evidence="6 7">
    <name type="scientific">Calderihabitans maritimus</name>
    <dbReference type="NCBI Taxonomy" id="1246530"/>
    <lineage>
        <taxon>Bacteria</taxon>
        <taxon>Bacillati</taxon>
        <taxon>Bacillota</taxon>
        <taxon>Clostridia</taxon>
        <taxon>Neomoorellales</taxon>
        <taxon>Calderihabitantaceae</taxon>
        <taxon>Calderihabitans</taxon>
    </lineage>
</organism>
<dbReference type="GO" id="GO:0005829">
    <property type="term" value="C:cytosol"/>
    <property type="evidence" value="ECO:0007669"/>
    <property type="project" value="TreeGrafter"/>
</dbReference>
<dbReference type="GO" id="GO:0050667">
    <property type="term" value="P:homocysteine metabolic process"/>
    <property type="evidence" value="ECO:0007669"/>
    <property type="project" value="TreeGrafter"/>
</dbReference>
<dbReference type="PANTHER" id="PTHR45833">
    <property type="entry name" value="METHIONINE SYNTHASE"/>
    <property type="match status" value="1"/>
</dbReference>
<dbReference type="SUPFAM" id="SSF47644">
    <property type="entry name" value="Methionine synthase domain"/>
    <property type="match status" value="1"/>
</dbReference>
<dbReference type="Proteomes" id="UP000197032">
    <property type="component" value="Unassembled WGS sequence"/>
</dbReference>
<evidence type="ECO:0000313" key="7">
    <source>
        <dbReference type="Proteomes" id="UP000197032"/>
    </source>
</evidence>
<sequence length="227" mass="25230">MLTPEKEQELLRRLKEGVINYDETEVIAASREVLQLGMDVHRAVFDGLVAGMEEVGRLYEEQIYFIPEMLMCADALYAGLDILRPHLRYQGETAVKGKVIIGVVRGDIHDIGKNLVRIMFEVAGFEVVDLGRDVSPERFVAELMNTDANLICISAMMTTTMTEMPEVIRQVKERKPEAKIMVGGAPLTEELAAKFGADGYSPDANNAVKDAINLLRVLKEVQSTTES</sequence>
<feature type="domain" description="B12-binding N-terminal" evidence="5">
    <location>
        <begin position="1"/>
        <end position="95"/>
    </location>
</feature>
<dbReference type="SMART" id="SM01018">
    <property type="entry name" value="B12-binding_2"/>
    <property type="match status" value="1"/>
</dbReference>
<evidence type="ECO:0000256" key="3">
    <source>
        <dbReference type="ARBA" id="ARBA00023285"/>
    </source>
</evidence>
<dbReference type="Gene3D" id="3.40.50.280">
    <property type="entry name" value="Cobalamin-binding domain"/>
    <property type="match status" value="1"/>
</dbReference>
<evidence type="ECO:0000256" key="2">
    <source>
        <dbReference type="ARBA" id="ARBA00022723"/>
    </source>
</evidence>
<keyword evidence="7" id="KW-1185">Reference proteome</keyword>
<dbReference type="GO" id="GO:0046653">
    <property type="term" value="P:tetrahydrofolate metabolic process"/>
    <property type="evidence" value="ECO:0007669"/>
    <property type="project" value="TreeGrafter"/>
</dbReference>
<dbReference type="Pfam" id="PF02310">
    <property type="entry name" value="B12-binding"/>
    <property type="match status" value="1"/>
</dbReference>
<evidence type="ECO:0000259" key="4">
    <source>
        <dbReference type="PROSITE" id="PS51332"/>
    </source>
</evidence>
<gene>
    <name evidence="6" type="ORF">KKC1_02120</name>
</gene>
<dbReference type="FunFam" id="3.40.50.280:FF:000003">
    <property type="entry name" value="Dimethylamine methyltransferase corrinoid protein"/>
    <property type="match status" value="1"/>
</dbReference>
<proteinExistence type="inferred from homology"/>
<dbReference type="PANTHER" id="PTHR45833:SF1">
    <property type="entry name" value="METHIONINE SYNTHASE"/>
    <property type="match status" value="1"/>
</dbReference>